<sequence length="107" mass="11320">MKFELMLLPLGAIATLAATLDARQSWNDVPKCKKGIRGPGTRVYDSTNAIVPSVDDCHSDCVMAEGASNDNKYGICAGTCIKVGSPAVQIRCFGDKFGTVVAMPPKN</sequence>
<accession>A0AB34FK42</accession>
<comment type="caution">
    <text evidence="2">The sequence shown here is derived from an EMBL/GenBank/DDBJ whole genome shotgun (WGS) entry which is preliminary data.</text>
</comment>
<dbReference type="Proteomes" id="UP001163105">
    <property type="component" value="Unassembled WGS sequence"/>
</dbReference>
<evidence type="ECO:0000313" key="2">
    <source>
        <dbReference type="EMBL" id="KAJ6439452.1"/>
    </source>
</evidence>
<gene>
    <name evidence="2" type="ORF">O9K51_07337</name>
</gene>
<keyword evidence="1" id="KW-0732">Signal</keyword>
<name>A0AB34FK42_9HYPO</name>
<reference evidence="2" key="1">
    <citation type="submission" date="2023-01" db="EMBL/GenBank/DDBJ databases">
        <title>The growth and conidiation of Purpureocillium lavendulum are regulated by nitrogen source and histone H3K14 acetylation.</title>
        <authorList>
            <person name="Tang P."/>
            <person name="Han J."/>
            <person name="Zhang C."/>
            <person name="Tang P."/>
            <person name="Qi F."/>
            <person name="Zhang K."/>
            <person name="Liang L."/>
        </authorList>
    </citation>
    <scope>NUCLEOTIDE SEQUENCE</scope>
    <source>
        <strain evidence="2">YMF1.00683</strain>
    </source>
</reference>
<dbReference type="EMBL" id="JAQHRD010000006">
    <property type="protein sequence ID" value="KAJ6439452.1"/>
    <property type="molecule type" value="Genomic_DNA"/>
</dbReference>
<keyword evidence="3" id="KW-1185">Reference proteome</keyword>
<evidence type="ECO:0000256" key="1">
    <source>
        <dbReference type="SAM" id="SignalP"/>
    </source>
</evidence>
<organism evidence="2 3">
    <name type="scientific">Purpureocillium lavendulum</name>
    <dbReference type="NCBI Taxonomy" id="1247861"/>
    <lineage>
        <taxon>Eukaryota</taxon>
        <taxon>Fungi</taxon>
        <taxon>Dikarya</taxon>
        <taxon>Ascomycota</taxon>
        <taxon>Pezizomycotina</taxon>
        <taxon>Sordariomycetes</taxon>
        <taxon>Hypocreomycetidae</taxon>
        <taxon>Hypocreales</taxon>
        <taxon>Ophiocordycipitaceae</taxon>
        <taxon>Purpureocillium</taxon>
    </lineage>
</organism>
<proteinExistence type="predicted"/>
<feature type="chain" id="PRO_5044230289" evidence="1">
    <location>
        <begin position="23"/>
        <end position="107"/>
    </location>
</feature>
<feature type="signal peptide" evidence="1">
    <location>
        <begin position="1"/>
        <end position="22"/>
    </location>
</feature>
<protein>
    <submittedName>
        <fullName evidence="2">Uncharacterized protein</fullName>
    </submittedName>
</protein>
<evidence type="ECO:0000313" key="3">
    <source>
        <dbReference type="Proteomes" id="UP001163105"/>
    </source>
</evidence>
<dbReference type="AlphaFoldDB" id="A0AB34FK42"/>